<dbReference type="Pfam" id="PF08388">
    <property type="entry name" value="GIIM"/>
    <property type="match status" value="1"/>
</dbReference>
<name>A0ABU7FNP8_9ACTN</name>
<keyword evidence="3" id="KW-1185">Reference proteome</keyword>
<feature type="domain" description="Group II intron maturase-specific" evidence="1">
    <location>
        <begin position="43"/>
        <end position="86"/>
    </location>
</feature>
<gene>
    <name evidence="2" type="ORF">VXC91_26520</name>
</gene>
<evidence type="ECO:0000259" key="1">
    <source>
        <dbReference type="Pfam" id="PF08388"/>
    </source>
</evidence>
<evidence type="ECO:0000313" key="2">
    <source>
        <dbReference type="EMBL" id="MED7825443.1"/>
    </source>
</evidence>
<proteinExistence type="predicted"/>
<sequence length="110" mass="12523">MHLQVGGEGLDFLGLHHRWVTSRPHGGRRPIAFLARWPSDRAVQHARDRIRGLTDRRRLLLPVKVIVEDVNAFLRAWGAYFRFGNSGGHASLPYATASSSDDLTLHYHRM</sequence>
<dbReference type="RefSeq" id="WP_329509854.1">
    <property type="nucleotide sequence ID" value="NZ_BAAAYZ010000056.1"/>
</dbReference>
<accession>A0ABU7FNP8</accession>
<evidence type="ECO:0000313" key="3">
    <source>
        <dbReference type="Proteomes" id="UP001333996"/>
    </source>
</evidence>
<dbReference type="EMBL" id="JAYWVC010000109">
    <property type="protein sequence ID" value="MED7825443.1"/>
    <property type="molecule type" value="Genomic_DNA"/>
</dbReference>
<protein>
    <submittedName>
        <fullName evidence="2">Group II intron maturase-specific domain-containing protein</fullName>
    </submittedName>
</protein>
<dbReference type="Proteomes" id="UP001333996">
    <property type="component" value="Unassembled WGS sequence"/>
</dbReference>
<reference evidence="2" key="1">
    <citation type="submission" date="2024-01" db="EMBL/GenBank/DDBJ databases">
        <title>First draft genome sequence data of TA4-1, the type strain of Gram-positive actinobacterium Streptomyces chiangmaiensis.</title>
        <authorList>
            <person name="Yasawong M."/>
            <person name="Nantapong N."/>
        </authorList>
    </citation>
    <scope>NUCLEOTIDE SEQUENCE</scope>
    <source>
        <strain evidence="2">TA4-1</strain>
    </source>
</reference>
<organism evidence="2 3">
    <name type="scientific">Streptomyces chiangmaiensis</name>
    <dbReference type="NCBI Taxonomy" id="766497"/>
    <lineage>
        <taxon>Bacteria</taxon>
        <taxon>Bacillati</taxon>
        <taxon>Actinomycetota</taxon>
        <taxon>Actinomycetes</taxon>
        <taxon>Kitasatosporales</taxon>
        <taxon>Streptomycetaceae</taxon>
        <taxon>Streptomyces</taxon>
    </lineage>
</organism>
<comment type="caution">
    <text evidence="2">The sequence shown here is derived from an EMBL/GenBank/DDBJ whole genome shotgun (WGS) entry which is preliminary data.</text>
</comment>
<dbReference type="InterPro" id="IPR013597">
    <property type="entry name" value="Mat_intron_G2"/>
</dbReference>